<proteinExistence type="predicted"/>
<reference evidence="1 2" key="1">
    <citation type="submission" date="2023-11" db="EMBL/GenBank/DDBJ databases">
        <title>Halocaridina rubra genome assembly.</title>
        <authorList>
            <person name="Smith C."/>
        </authorList>
    </citation>
    <scope>NUCLEOTIDE SEQUENCE [LARGE SCALE GENOMIC DNA]</scope>
    <source>
        <strain evidence="1">EP-1</strain>
        <tissue evidence="1">Whole</tissue>
    </source>
</reference>
<evidence type="ECO:0000313" key="2">
    <source>
        <dbReference type="Proteomes" id="UP001381693"/>
    </source>
</evidence>
<evidence type="ECO:0000313" key="1">
    <source>
        <dbReference type="EMBL" id="KAK7079241.1"/>
    </source>
</evidence>
<sequence length="74" mass="7512">MGRDSSIRIAEHKRACGLELSGHGGGGNADDKAQAVVKPRGRSLIKGNLLIPKVSTTLPGGNGGAEQSCSLPMS</sequence>
<comment type="caution">
    <text evidence="1">The sequence shown here is derived from an EMBL/GenBank/DDBJ whole genome shotgun (WGS) entry which is preliminary data.</text>
</comment>
<dbReference type="EMBL" id="JAXCGZ010007558">
    <property type="protein sequence ID" value="KAK7079241.1"/>
    <property type="molecule type" value="Genomic_DNA"/>
</dbReference>
<dbReference type="AlphaFoldDB" id="A0AAN8XAM5"/>
<accession>A0AAN8XAM5</accession>
<organism evidence="1 2">
    <name type="scientific">Halocaridina rubra</name>
    <name type="common">Hawaiian red shrimp</name>
    <dbReference type="NCBI Taxonomy" id="373956"/>
    <lineage>
        <taxon>Eukaryota</taxon>
        <taxon>Metazoa</taxon>
        <taxon>Ecdysozoa</taxon>
        <taxon>Arthropoda</taxon>
        <taxon>Crustacea</taxon>
        <taxon>Multicrustacea</taxon>
        <taxon>Malacostraca</taxon>
        <taxon>Eumalacostraca</taxon>
        <taxon>Eucarida</taxon>
        <taxon>Decapoda</taxon>
        <taxon>Pleocyemata</taxon>
        <taxon>Caridea</taxon>
        <taxon>Atyoidea</taxon>
        <taxon>Atyidae</taxon>
        <taxon>Halocaridina</taxon>
    </lineage>
</organism>
<keyword evidence="2" id="KW-1185">Reference proteome</keyword>
<protein>
    <submittedName>
        <fullName evidence="1">Uncharacterized protein</fullName>
    </submittedName>
</protein>
<gene>
    <name evidence="1" type="ORF">SK128_006068</name>
</gene>
<dbReference type="Proteomes" id="UP001381693">
    <property type="component" value="Unassembled WGS sequence"/>
</dbReference>
<name>A0AAN8XAM5_HALRR</name>